<evidence type="ECO:0000256" key="1">
    <source>
        <dbReference type="SAM" id="SignalP"/>
    </source>
</evidence>
<dbReference type="AlphaFoldDB" id="A0A6G8JHU7"/>
<sequence>MSKILCVGRIKYAPLILAVLLAGCVAPRSHFAVPEKVSFRQQTYVKVTSNQIDEMQHLLYLPENSSKNSEQWDKGILFFLDKNTARQTLAQRMAFRQSSFAKQSDMLTKLSIEHNELQSSVIYPPTERYQNVMLEVTRGRNLDCGYAQIQFSDKRALSKAQIAKKSLNLTAYTKEIADLALAFKQMAWQIQCKA</sequence>
<dbReference type="Proteomes" id="UP000501366">
    <property type="component" value="Chromosome"/>
</dbReference>
<feature type="chain" id="PRO_5026244686" evidence="1">
    <location>
        <begin position="33"/>
        <end position="194"/>
    </location>
</feature>
<evidence type="ECO:0000313" key="2">
    <source>
        <dbReference type="EMBL" id="QIM66604.1"/>
    </source>
</evidence>
<organism evidence="2 3">
    <name type="scientific">Mannheimia granulomatis</name>
    <dbReference type="NCBI Taxonomy" id="85402"/>
    <lineage>
        <taxon>Bacteria</taxon>
        <taxon>Pseudomonadati</taxon>
        <taxon>Pseudomonadota</taxon>
        <taxon>Gammaproteobacteria</taxon>
        <taxon>Pasteurellales</taxon>
        <taxon>Pasteurellaceae</taxon>
        <taxon>Mannheimia</taxon>
    </lineage>
</organism>
<dbReference type="RefSeq" id="WP_165888818.1">
    <property type="nucleotide sequence ID" value="NZ_CP015030.1"/>
</dbReference>
<proteinExistence type="predicted"/>
<gene>
    <name evidence="2" type="ORF">A4G16_04075</name>
</gene>
<protein>
    <submittedName>
        <fullName evidence="2">ABC transporter ATPase</fullName>
    </submittedName>
</protein>
<keyword evidence="1" id="KW-0732">Signal</keyword>
<feature type="signal peptide" evidence="1">
    <location>
        <begin position="1"/>
        <end position="32"/>
    </location>
</feature>
<name>A0A6G8JHU7_9PAST</name>
<evidence type="ECO:0000313" key="3">
    <source>
        <dbReference type="Proteomes" id="UP000501366"/>
    </source>
</evidence>
<dbReference type="KEGG" id="mgra:A4G16_04075"/>
<reference evidence="2 3" key="1">
    <citation type="submission" date="2016-03" db="EMBL/GenBank/DDBJ databases">
        <authorList>
            <person name="Bojesen A.M."/>
            <person name="Planet P."/>
            <person name="Hansen M.J."/>
        </authorList>
    </citation>
    <scope>NUCLEOTIDE SEQUENCE [LARGE SCALE GENOMIC DNA]</scope>
    <source>
        <strain evidence="2 3">B 234/94</strain>
    </source>
</reference>
<accession>A0A6G8JHU7</accession>
<dbReference type="EMBL" id="CP015030">
    <property type="protein sequence ID" value="QIM66604.1"/>
    <property type="molecule type" value="Genomic_DNA"/>
</dbReference>
<dbReference type="PROSITE" id="PS51257">
    <property type="entry name" value="PROKAR_LIPOPROTEIN"/>
    <property type="match status" value="1"/>
</dbReference>